<evidence type="ECO:0000256" key="1">
    <source>
        <dbReference type="SAM" id="Phobius"/>
    </source>
</evidence>
<sequence>MSSAATETKRQSPRPEWLDRTLHRAYMKSAGPRYFFTRRILPAGVGLAAVQVISCGLLIGYWNNDAVHQIFSLAFAIGFIAFFWMLARRANIRAIRELPRYGTVDEVLRYHLHVTNLARRRLSHAWLSETAPDPRPNYGDFRFSREPGEHERNWFDRTLAYYRWKWLIYHRRLFEGGKAKLPLDLAPGETKMSTIEFIPLRRGVTQLEDLRVLLPDPFGLLQRCRRTQTATSTLTVLPKRYRLPNFEMPGNTRFQIGGDATANAIGNSGEFVGLRDYRPGDPLRQIHWKSWARTGRPIVKELEDTFYPRYGLILDTFSTPNEREIFEAAVSVAASFVVTLDSGESLLDLMFIKDKAHMVTAGRGVARTETLLEVLAGVHSESEPAFEPLTNLVLKHRELLTSCLVVLCGWDSHRAEFLQNLERGGVLCSALVLGIGPRPQDAPIPGQWLNVHQLEQDLHRLPRRLPTLN</sequence>
<protein>
    <submittedName>
        <fullName evidence="3">DUF58 domain-containing protein</fullName>
    </submittedName>
</protein>
<keyword evidence="1" id="KW-1133">Transmembrane helix</keyword>
<evidence type="ECO:0000313" key="4">
    <source>
        <dbReference type="Proteomes" id="UP000603141"/>
    </source>
</evidence>
<dbReference type="Pfam" id="PF01882">
    <property type="entry name" value="DUF58"/>
    <property type="match status" value="1"/>
</dbReference>
<accession>A0A934VTL9</accession>
<dbReference type="InterPro" id="IPR002881">
    <property type="entry name" value="DUF58"/>
</dbReference>
<feature type="transmembrane region" description="Helical" evidence="1">
    <location>
        <begin position="40"/>
        <end position="62"/>
    </location>
</feature>
<dbReference type="PANTHER" id="PTHR34351">
    <property type="entry name" value="SLR1927 PROTEIN-RELATED"/>
    <property type="match status" value="1"/>
</dbReference>
<dbReference type="Proteomes" id="UP000603141">
    <property type="component" value="Unassembled WGS sequence"/>
</dbReference>
<name>A0A934VTL9_9BACT</name>
<dbReference type="AlphaFoldDB" id="A0A934VTL9"/>
<feature type="transmembrane region" description="Helical" evidence="1">
    <location>
        <begin position="68"/>
        <end position="87"/>
    </location>
</feature>
<feature type="domain" description="DUF58" evidence="2">
    <location>
        <begin position="274"/>
        <end position="385"/>
    </location>
</feature>
<proteinExistence type="predicted"/>
<dbReference type="EMBL" id="JAENIJ010000005">
    <property type="protein sequence ID" value="MBK1881617.1"/>
    <property type="molecule type" value="Genomic_DNA"/>
</dbReference>
<organism evidence="3 4">
    <name type="scientific">Luteolibacter pohnpeiensis</name>
    <dbReference type="NCBI Taxonomy" id="454153"/>
    <lineage>
        <taxon>Bacteria</taxon>
        <taxon>Pseudomonadati</taxon>
        <taxon>Verrucomicrobiota</taxon>
        <taxon>Verrucomicrobiia</taxon>
        <taxon>Verrucomicrobiales</taxon>
        <taxon>Verrucomicrobiaceae</taxon>
        <taxon>Luteolibacter</taxon>
    </lineage>
</organism>
<keyword evidence="1" id="KW-0472">Membrane</keyword>
<gene>
    <name evidence="3" type="ORF">JIN85_04285</name>
</gene>
<dbReference type="RefSeq" id="WP_200267997.1">
    <property type="nucleotide sequence ID" value="NZ_JAENIJ010000005.1"/>
</dbReference>
<reference evidence="3" key="1">
    <citation type="submission" date="2021-01" db="EMBL/GenBank/DDBJ databases">
        <title>Modified the classification status of verrucomicrobia.</title>
        <authorList>
            <person name="Feng X."/>
        </authorList>
    </citation>
    <scope>NUCLEOTIDE SEQUENCE</scope>
    <source>
        <strain evidence="3">KCTC 22041</strain>
    </source>
</reference>
<evidence type="ECO:0000259" key="2">
    <source>
        <dbReference type="Pfam" id="PF01882"/>
    </source>
</evidence>
<keyword evidence="4" id="KW-1185">Reference proteome</keyword>
<keyword evidence="1" id="KW-0812">Transmembrane</keyword>
<comment type="caution">
    <text evidence="3">The sequence shown here is derived from an EMBL/GenBank/DDBJ whole genome shotgun (WGS) entry which is preliminary data.</text>
</comment>
<evidence type="ECO:0000313" key="3">
    <source>
        <dbReference type="EMBL" id="MBK1881617.1"/>
    </source>
</evidence>